<evidence type="ECO:0000256" key="1">
    <source>
        <dbReference type="SAM" id="MobiDB-lite"/>
    </source>
</evidence>
<dbReference type="AlphaFoldDB" id="A0A9Q1F567"/>
<feature type="region of interest" description="Disordered" evidence="1">
    <location>
        <begin position="83"/>
        <end position="147"/>
    </location>
</feature>
<proteinExistence type="predicted"/>
<organism evidence="2 3">
    <name type="scientific">Synaphobranchus kaupii</name>
    <name type="common">Kaup's arrowtooth eel</name>
    <dbReference type="NCBI Taxonomy" id="118154"/>
    <lineage>
        <taxon>Eukaryota</taxon>
        <taxon>Metazoa</taxon>
        <taxon>Chordata</taxon>
        <taxon>Craniata</taxon>
        <taxon>Vertebrata</taxon>
        <taxon>Euteleostomi</taxon>
        <taxon>Actinopterygii</taxon>
        <taxon>Neopterygii</taxon>
        <taxon>Teleostei</taxon>
        <taxon>Anguilliformes</taxon>
        <taxon>Synaphobranchidae</taxon>
        <taxon>Synaphobranchus</taxon>
    </lineage>
</organism>
<name>A0A9Q1F567_SYNKA</name>
<evidence type="ECO:0000313" key="2">
    <source>
        <dbReference type="EMBL" id="KAJ8351391.1"/>
    </source>
</evidence>
<dbReference type="Proteomes" id="UP001152622">
    <property type="component" value="Chromosome 8"/>
</dbReference>
<comment type="caution">
    <text evidence="2">The sequence shown here is derived from an EMBL/GenBank/DDBJ whole genome shotgun (WGS) entry which is preliminary data.</text>
</comment>
<protein>
    <submittedName>
        <fullName evidence="2">Uncharacterized protein</fullName>
    </submittedName>
</protein>
<dbReference type="EMBL" id="JAINUF010000008">
    <property type="protein sequence ID" value="KAJ8351391.1"/>
    <property type="molecule type" value="Genomic_DNA"/>
</dbReference>
<reference evidence="2" key="1">
    <citation type="journal article" date="2023" name="Science">
        <title>Genome structures resolve the early diversification of teleost fishes.</title>
        <authorList>
            <person name="Parey E."/>
            <person name="Louis A."/>
            <person name="Montfort J."/>
            <person name="Bouchez O."/>
            <person name="Roques C."/>
            <person name="Iampietro C."/>
            <person name="Lluch J."/>
            <person name="Castinel A."/>
            <person name="Donnadieu C."/>
            <person name="Desvignes T."/>
            <person name="Floi Bucao C."/>
            <person name="Jouanno E."/>
            <person name="Wen M."/>
            <person name="Mejri S."/>
            <person name="Dirks R."/>
            <person name="Jansen H."/>
            <person name="Henkel C."/>
            <person name="Chen W.J."/>
            <person name="Zahm M."/>
            <person name="Cabau C."/>
            <person name="Klopp C."/>
            <person name="Thompson A.W."/>
            <person name="Robinson-Rechavi M."/>
            <person name="Braasch I."/>
            <person name="Lecointre G."/>
            <person name="Bobe J."/>
            <person name="Postlethwait J.H."/>
            <person name="Berthelot C."/>
            <person name="Roest Crollius H."/>
            <person name="Guiguen Y."/>
        </authorList>
    </citation>
    <scope>NUCLEOTIDE SEQUENCE</scope>
    <source>
        <strain evidence="2">WJC10195</strain>
    </source>
</reference>
<gene>
    <name evidence="2" type="ORF">SKAU_G00228670</name>
</gene>
<sequence>MSLSLNLWGWKMGPKLSSKYIAPALDTMYCISRAEAAESSKPPSGGESGARSITGDAVIAAAIAAVSLTVLWLLTALATTPTPVPPFSSCKNPRGNSSERRLVGKTSADRNFQSGGESRHAHQQTGSPPPRPGGTRRHSSGARPANRLITARRYIKHPLAHLQSEMCPYGLTHGPRNGDGFSALARCCGDGYLRSPGVTCGRDQFSQKAAAWQRLEPPPALN</sequence>
<keyword evidence="3" id="KW-1185">Reference proteome</keyword>
<accession>A0A9Q1F567</accession>
<evidence type="ECO:0000313" key="3">
    <source>
        <dbReference type="Proteomes" id="UP001152622"/>
    </source>
</evidence>